<dbReference type="Proteomes" id="UP000268469">
    <property type="component" value="Unassembled WGS sequence"/>
</dbReference>
<dbReference type="Gene3D" id="2.60.40.3800">
    <property type="match status" value="1"/>
</dbReference>
<dbReference type="Pfam" id="PF18962">
    <property type="entry name" value="Por_Secre_tail"/>
    <property type="match status" value="1"/>
</dbReference>
<dbReference type="GO" id="GO:0046872">
    <property type="term" value="F:metal ion binding"/>
    <property type="evidence" value="ECO:0007669"/>
    <property type="project" value="UniProtKB-KW"/>
</dbReference>
<proteinExistence type="predicted"/>
<comment type="caution">
    <text evidence="6">The sequence shown here is derived from an EMBL/GenBank/DDBJ whole genome shotgun (WGS) entry which is preliminary data.</text>
</comment>
<feature type="chain" id="PRO_5024947130" description="T9SS type A sorting domain-containing protein" evidence="2">
    <location>
        <begin position="19"/>
        <end position="740"/>
    </location>
</feature>
<dbReference type="Gene3D" id="3.40.50.10390">
    <property type="entry name" value="Gingipain r, domain 1"/>
    <property type="match status" value="1"/>
</dbReference>
<dbReference type="InterPro" id="IPR013783">
    <property type="entry name" value="Ig-like_fold"/>
</dbReference>
<accession>A0A660SNH3</accession>
<protein>
    <recommendedName>
        <fullName evidence="8">T9SS type A sorting domain-containing protein</fullName>
    </recommendedName>
</protein>
<reference evidence="6 7" key="1">
    <citation type="submission" date="2018-06" db="EMBL/GenBank/DDBJ databases">
        <title>Extensive metabolic versatility and redundancy in microbially diverse, dynamic hydrothermal sediments.</title>
        <authorList>
            <person name="Dombrowski N."/>
            <person name="Teske A."/>
            <person name="Baker B.J."/>
        </authorList>
    </citation>
    <scope>NUCLEOTIDE SEQUENCE [LARGE SCALE GENOMIC DNA]</scope>
    <source>
        <strain evidence="6">B36_G15</strain>
    </source>
</reference>
<feature type="domain" description="Gingipain propeptide" evidence="4">
    <location>
        <begin position="20"/>
        <end position="180"/>
    </location>
</feature>
<evidence type="ECO:0008006" key="8">
    <source>
        <dbReference type="Google" id="ProtNLM"/>
    </source>
</evidence>
<feature type="domain" description="Gingipain" evidence="3">
    <location>
        <begin position="229"/>
        <end position="557"/>
    </location>
</feature>
<dbReference type="InterPro" id="IPR012600">
    <property type="entry name" value="Propeptide_C25"/>
</dbReference>
<evidence type="ECO:0000313" key="6">
    <source>
        <dbReference type="EMBL" id="RKX71601.1"/>
    </source>
</evidence>
<dbReference type="InterPro" id="IPR038490">
    <property type="entry name" value="Gingipain_propep_sf"/>
</dbReference>
<dbReference type="InterPro" id="IPR001769">
    <property type="entry name" value="Gingipain"/>
</dbReference>
<sequence length="740" mass="82835">MRKIFLLIILGAGILSSASPEIGVETRTDGSVVLEFQLTDYKTEPLTINGKQYFRIRLPGSPNYLERGYPDLPMVNRALIIPDQARMEVEILAQEVEVIRGVLIAPSKGNLLRTVDPELIPYQFSSFYNHDAWFPSQIVTLSEPFILRDFRGITVKFNPFQYNPRRKELRITKRLRVRIFPDGPGRINVKSRRRAITREFIPIYQNVFLNYTTWSRWDTLEEKAGRIFVITADRYYDEMMEFVEWNRQKGFRVKIESLSTIGNNQNSIKNAIQNEYNSPEGLTFVLLVGDGDELIPAKGTVGRALGRDADPVYAYCEGNDYYPDIIVGRVSSDGGDANNVTKQITRTKYYELTPMTGANWYHHGLMVGSAQGSPADSTRLNWQRDSLLNYNYTQIGKSYDHWGTTQRIRDSINSGVGLINYMGHGYYDKWSNGGGFRISDLRSLTNYWKLPVVISVACVVGAFNGRECYCEASVVAGTVSQPTGFLAHWGSSISQTWVPPTWGEMGAVRMLVNDVSNTAGGYFFNGACYMISYYGGGTEGVEMAQTWHIFGDPTVQLRTTTPQAITVIHDPEINYGVDSFDVEVVGVKDALCAIYYPDSNRLYGSGYTDGSGKVTIEFFDSLKVTGSVVLTVTAYNKIPYVDTLPITMPGVETTGSGSKTTFTLDQNPSSRASITYSIASPSRVRITLYDVQGRVVRMMEDGERAPGCYHLSVGDLESGIYFVHFQAGTVTAQKKLVLLR</sequence>
<dbReference type="InterPro" id="IPR029031">
    <property type="entry name" value="Gingipain_N_sf"/>
</dbReference>
<evidence type="ECO:0000256" key="2">
    <source>
        <dbReference type="SAM" id="SignalP"/>
    </source>
</evidence>
<dbReference type="SUPFAM" id="SSF52129">
    <property type="entry name" value="Caspase-like"/>
    <property type="match status" value="1"/>
</dbReference>
<dbReference type="InterPro" id="IPR026444">
    <property type="entry name" value="Secre_tail"/>
</dbReference>
<evidence type="ECO:0000259" key="3">
    <source>
        <dbReference type="Pfam" id="PF01364"/>
    </source>
</evidence>
<name>A0A660SNH3_UNCW3</name>
<gene>
    <name evidence="6" type="ORF">DRP53_00940</name>
</gene>
<dbReference type="Pfam" id="PF08126">
    <property type="entry name" value="Propeptide_C25"/>
    <property type="match status" value="1"/>
</dbReference>
<evidence type="ECO:0000313" key="7">
    <source>
        <dbReference type="Proteomes" id="UP000268469"/>
    </source>
</evidence>
<evidence type="ECO:0000259" key="4">
    <source>
        <dbReference type="Pfam" id="PF08126"/>
    </source>
</evidence>
<evidence type="ECO:0000259" key="5">
    <source>
        <dbReference type="Pfam" id="PF18962"/>
    </source>
</evidence>
<dbReference type="Pfam" id="PF01364">
    <property type="entry name" value="Peptidase_C25"/>
    <property type="match status" value="1"/>
</dbReference>
<dbReference type="GO" id="GO:0006508">
    <property type="term" value="P:proteolysis"/>
    <property type="evidence" value="ECO:0007669"/>
    <property type="project" value="InterPro"/>
</dbReference>
<dbReference type="GO" id="GO:0004197">
    <property type="term" value="F:cysteine-type endopeptidase activity"/>
    <property type="evidence" value="ECO:0007669"/>
    <property type="project" value="InterPro"/>
</dbReference>
<feature type="signal peptide" evidence="2">
    <location>
        <begin position="1"/>
        <end position="18"/>
    </location>
</feature>
<dbReference type="InterPro" id="IPR029030">
    <property type="entry name" value="Caspase-like_dom_sf"/>
</dbReference>
<dbReference type="EMBL" id="QNBE01000005">
    <property type="protein sequence ID" value="RKX71601.1"/>
    <property type="molecule type" value="Genomic_DNA"/>
</dbReference>
<feature type="domain" description="Secretion system C-terminal sorting" evidence="5">
    <location>
        <begin position="680"/>
        <end position="737"/>
    </location>
</feature>
<organism evidence="6 7">
    <name type="scientific">candidate division WOR-3 bacterium</name>
    <dbReference type="NCBI Taxonomy" id="2052148"/>
    <lineage>
        <taxon>Bacteria</taxon>
        <taxon>Bacteria division WOR-3</taxon>
    </lineage>
</organism>
<dbReference type="Gene3D" id="2.60.40.10">
    <property type="entry name" value="Immunoglobulins"/>
    <property type="match status" value="1"/>
</dbReference>
<dbReference type="GO" id="GO:0005576">
    <property type="term" value="C:extracellular region"/>
    <property type="evidence" value="ECO:0007669"/>
    <property type="project" value="UniProtKB-SubCell"/>
</dbReference>
<dbReference type="AlphaFoldDB" id="A0A660SNH3"/>
<keyword evidence="1 2" id="KW-0732">Signal</keyword>
<evidence type="ECO:0000256" key="1">
    <source>
        <dbReference type="ARBA" id="ARBA00022729"/>
    </source>
</evidence>
<dbReference type="NCBIfam" id="TIGR04183">
    <property type="entry name" value="Por_Secre_tail"/>
    <property type="match status" value="1"/>
</dbReference>
<dbReference type="Gene3D" id="3.40.50.1460">
    <property type="match status" value="1"/>
</dbReference>